<feature type="compositionally biased region" description="Low complexity" evidence="1">
    <location>
        <begin position="250"/>
        <end position="264"/>
    </location>
</feature>
<name>A0A821XTP6_9NEOP</name>
<organism evidence="2 3">
    <name type="scientific">Pieris macdunnoughi</name>
    <dbReference type="NCBI Taxonomy" id="345717"/>
    <lineage>
        <taxon>Eukaryota</taxon>
        <taxon>Metazoa</taxon>
        <taxon>Ecdysozoa</taxon>
        <taxon>Arthropoda</taxon>
        <taxon>Hexapoda</taxon>
        <taxon>Insecta</taxon>
        <taxon>Pterygota</taxon>
        <taxon>Neoptera</taxon>
        <taxon>Endopterygota</taxon>
        <taxon>Lepidoptera</taxon>
        <taxon>Glossata</taxon>
        <taxon>Ditrysia</taxon>
        <taxon>Papilionoidea</taxon>
        <taxon>Pieridae</taxon>
        <taxon>Pierinae</taxon>
        <taxon>Pieris</taxon>
    </lineage>
</organism>
<sequence>MMSFFTLLIQNLCRPTGLPPLRFVSLTARSWPIRSRCPSQRSRWALDLTIILGWTTNSSISAFFGLHGLLHDLIGMRITNKNHNSPAAIVDCFYKIIMEDDEPKPMKNYKPAQKVKNGADKFWDTHQQYYEARSKHSTDRVGRVNKHNTAYPKLIDEMRKRRSTAKVTTFNTRSSRNYTYRKRQSKTQYKRRTPIYKPIRKWGTKFRTIGSQCAYVLVKNKNVGDHGAILEIDSKLNNDSEVRAKWPQTSSSGASKPQSKSGASLKNPDTSIATLSSFNSHESLNQEPMV</sequence>
<dbReference type="EMBL" id="CAJOBZ010000070">
    <property type="protein sequence ID" value="CAF4947893.1"/>
    <property type="molecule type" value="Genomic_DNA"/>
</dbReference>
<evidence type="ECO:0000256" key="1">
    <source>
        <dbReference type="SAM" id="MobiDB-lite"/>
    </source>
</evidence>
<dbReference type="Proteomes" id="UP000663880">
    <property type="component" value="Unassembled WGS sequence"/>
</dbReference>
<evidence type="ECO:0000313" key="3">
    <source>
        <dbReference type="Proteomes" id="UP000663880"/>
    </source>
</evidence>
<dbReference type="OrthoDB" id="7451270at2759"/>
<gene>
    <name evidence="2" type="ORF">PMACD_LOCUS15375</name>
</gene>
<feature type="compositionally biased region" description="Polar residues" evidence="1">
    <location>
        <begin position="267"/>
        <end position="290"/>
    </location>
</feature>
<feature type="region of interest" description="Disordered" evidence="1">
    <location>
        <begin position="241"/>
        <end position="290"/>
    </location>
</feature>
<protein>
    <submittedName>
        <fullName evidence="2">Uncharacterized protein</fullName>
    </submittedName>
</protein>
<comment type="caution">
    <text evidence="2">The sequence shown here is derived from an EMBL/GenBank/DDBJ whole genome shotgun (WGS) entry which is preliminary data.</text>
</comment>
<proteinExistence type="predicted"/>
<dbReference type="AlphaFoldDB" id="A0A821XTP6"/>
<reference evidence="2" key="1">
    <citation type="submission" date="2021-02" db="EMBL/GenBank/DDBJ databases">
        <authorList>
            <person name="Steward A R."/>
        </authorList>
    </citation>
    <scope>NUCLEOTIDE SEQUENCE</scope>
</reference>
<accession>A0A821XTP6</accession>
<keyword evidence="3" id="KW-1185">Reference proteome</keyword>
<evidence type="ECO:0000313" key="2">
    <source>
        <dbReference type="EMBL" id="CAF4947893.1"/>
    </source>
</evidence>